<feature type="domain" description="Response regulatory" evidence="4">
    <location>
        <begin position="5"/>
        <end position="121"/>
    </location>
</feature>
<organism evidence="5 6">
    <name type="scientific">Nostoc cf. commune SO-36</name>
    <dbReference type="NCBI Taxonomy" id="449208"/>
    <lineage>
        <taxon>Bacteria</taxon>
        <taxon>Bacillati</taxon>
        <taxon>Cyanobacteriota</taxon>
        <taxon>Cyanophyceae</taxon>
        <taxon>Nostocales</taxon>
        <taxon>Nostocaceae</taxon>
        <taxon>Nostoc</taxon>
    </lineage>
</organism>
<dbReference type="Pfam" id="PF13188">
    <property type="entry name" value="PAS_8"/>
    <property type="match status" value="1"/>
</dbReference>
<dbReference type="InterPro" id="IPR011006">
    <property type="entry name" value="CheY-like_superfamily"/>
</dbReference>
<dbReference type="SMART" id="SM00448">
    <property type="entry name" value="REC"/>
    <property type="match status" value="1"/>
</dbReference>
<dbReference type="SUPFAM" id="SSF55781">
    <property type="entry name" value="GAF domain-like"/>
    <property type="match status" value="2"/>
</dbReference>
<dbReference type="InterPro" id="IPR029016">
    <property type="entry name" value="GAF-like_dom_sf"/>
</dbReference>
<dbReference type="PROSITE" id="PS50110">
    <property type="entry name" value="RESPONSE_REGULATORY"/>
    <property type="match status" value="1"/>
</dbReference>
<keyword evidence="2" id="KW-0418">Kinase</keyword>
<dbReference type="Pfam" id="PF00072">
    <property type="entry name" value="Response_reg"/>
    <property type="match status" value="1"/>
</dbReference>
<evidence type="ECO:0000259" key="4">
    <source>
        <dbReference type="PROSITE" id="PS50110"/>
    </source>
</evidence>
<evidence type="ECO:0000256" key="1">
    <source>
        <dbReference type="ARBA" id="ARBA00022679"/>
    </source>
</evidence>
<gene>
    <name evidence="5" type="ORF">ANSO36C_43480</name>
</gene>
<dbReference type="InterPro" id="IPR000014">
    <property type="entry name" value="PAS"/>
</dbReference>
<keyword evidence="1" id="KW-0808">Transferase</keyword>
<dbReference type="SMART" id="SM00065">
    <property type="entry name" value="GAF"/>
    <property type="match status" value="2"/>
</dbReference>
<protein>
    <recommendedName>
        <fullName evidence="4">Response regulatory domain-containing protein</fullName>
    </recommendedName>
</protein>
<dbReference type="Gene3D" id="3.40.50.2300">
    <property type="match status" value="1"/>
</dbReference>
<reference evidence="5" key="1">
    <citation type="submission" date="2022-04" db="EMBL/GenBank/DDBJ databases">
        <title>Complete genome sequence of a cyanobacterium, Nostoc sp. SO-36, isolated in Antarctica.</title>
        <authorList>
            <person name="Kanesaki Y."/>
            <person name="Effendi D."/>
            <person name="Sakamoto T."/>
            <person name="Ohtani S."/>
            <person name="Awai K."/>
        </authorList>
    </citation>
    <scope>NUCLEOTIDE SEQUENCE</scope>
    <source>
        <strain evidence="5">SO-36</strain>
    </source>
</reference>
<feature type="modified residue" description="4-aspartylphosphate" evidence="3">
    <location>
        <position position="56"/>
    </location>
</feature>
<dbReference type="Gene3D" id="3.30.450.40">
    <property type="match status" value="2"/>
</dbReference>
<dbReference type="SUPFAM" id="SSF52172">
    <property type="entry name" value="CheY-like"/>
    <property type="match status" value="1"/>
</dbReference>
<dbReference type="Proteomes" id="UP001055453">
    <property type="component" value="Chromosome"/>
</dbReference>
<dbReference type="EMBL" id="AP025732">
    <property type="protein sequence ID" value="BDI18546.1"/>
    <property type="molecule type" value="Genomic_DNA"/>
</dbReference>
<proteinExistence type="predicted"/>
<sequence length="631" mass="70514">MSALQFLLLEANLADAEVVQATLREGGIECELLRVETRADFIRTLESNAIDLILADYGLSNFDDIAALTIARRLRPEIPFIFISGSLGEELAIAAIKQGATDYILKQRLGRLVPSVQEALQEVAVDKDTTKRKQALLAIESDLKDTQLLHELSTRLVTEGDIQTLYQEIIAAAIALTRADAGSIQILDEATQDLVLLATQGITPAMLEHFYRVNADSNTPCGMALTTGDRAFVDFDVPESEDPDGSMRLHIEAGLFSAQSTPLITRSGKAIGMFSTHWCKHHRPTERELRFLDLLARQAAGLIEQRQAEAAIAADLRDTQRLHKLSTSLASEDNIQVLYDEIVAAAVDLMQADAGTIQILEEEAKYIILLASLGLEQKTVEYFYRIDANSNTACGIALATRKRAMINYDVPASEDPSGSLQKLVKAGFLCGQSTPLITRSGRAIGMVSTHWGKHHRPTERELRFLDLLARQATDLIEQRQAQVALRESEAKYRSLFESMEEGFYSVEVLYDEDGQPVDHRILEANPAFERHTGLTNARGRLASELMPIIKQFWSNHYARVVATGESERLEQYSFALNRWFNVEVSRIGDEIAAPRCDYFPRRYRSQTRRSCPARIGRKIPHFCQCNFGHHL</sequence>
<evidence type="ECO:0000256" key="3">
    <source>
        <dbReference type="PROSITE-ProRule" id="PRU00169"/>
    </source>
</evidence>
<accession>A0ABM7Z638</accession>
<name>A0ABM7Z638_NOSCO</name>
<dbReference type="CDD" id="cd00156">
    <property type="entry name" value="REC"/>
    <property type="match status" value="1"/>
</dbReference>
<keyword evidence="3" id="KW-0597">Phosphoprotein</keyword>
<dbReference type="InterPro" id="IPR035965">
    <property type="entry name" value="PAS-like_dom_sf"/>
</dbReference>
<evidence type="ECO:0000313" key="5">
    <source>
        <dbReference type="EMBL" id="BDI18546.1"/>
    </source>
</evidence>
<dbReference type="InterPro" id="IPR003018">
    <property type="entry name" value="GAF"/>
</dbReference>
<dbReference type="SUPFAM" id="SSF55785">
    <property type="entry name" value="PYP-like sensor domain (PAS domain)"/>
    <property type="match status" value="1"/>
</dbReference>
<evidence type="ECO:0000313" key="6">
    <source>
        <dbReference type="Proteomes" id="UP001055453"/>
    </source>
</evidence>
<dbReference type="Gene3D" id="3.30.450.20">
    <property type="entry name" value="PAS domain"/>
    <property type="match status" value="1"/>
</dbReference>
<dbReference type="RefSeq" id="WP_251956139.1">
    <property type="nucleotide sequence ID" value="NZ_AP025732.1"/>
</dbReference>
<dbReference type="InterPro" id="IPR001789">
    <property type="entry name" value="Sig_transdc_resp-reg_receiver"/>
</dbReference>
<evidence type="ECO:0000256" key="2">
    <source>
        <dbReference type="ARBA" id="ARBA00022777"/>
    </source>
</evidence>
<keyword evidence="6" id="KW-1185">Reference proteome</keyword>
<dbReference type="Pfam" id="PF13185">
    <property type="entry name" value="GAF_2"/>
    <property type="match status" value="2"/>
</dbReference>